<protein>
    <submittedName>
        <fullName evidence="3">DUF4942 domain-containing protein</fullName>
    </submittedName>
</protein>
<dbReference type="Gene3D" id="3.40.50.150">
    <property type="entry name" value="Vaccinia Virus protein VP39"/>
    <property type="match status" value="1"/>
</dbReference>
<evidence type="ECO:0000313" key="3">
    <source>
        <dbReference type="EMBL" id="QTX13009.1"/>
    </source>
</evidence>
<evidence type="ECO:0000313" key="2">
    <source>
        <dbReference type="EMBL" id="MBO0611429.1"/>
    </source>
</evidence>
<accession>A0A8B0SPY3</accession>
<dbReference type="RefSeq" id="WP_207249213.1">
    <property type="nucleotide sequence ID" value="NZ_CP072750.1"/>
</dbReference>
<geneLocation type="plasmid" evidence="3">
    <name>pTfr153</name>
</geneLocation>
<dbReference type="AlphaFoldDB" id="A0A8B0SPY3"/>
<keyword evidence="3" id="KW-0614">Plasmid</keyword>
<evidence type="ECO:0000259" key="1">
    <source>
        <dbReference type="Pfam" id="PF13708"/>
    </source>
</evidence>
<gene>
    <name evidence="2" type="ORF">J1836_00570</name>
    <name evidence="3" type="ORF">J1836_020850</name>
</gene>
<reference evidence="2 4" key="1">
    <citation type="submission" date="2021-03" db="EMBL/GenBank/DDBJ databases">
        <title>Draft genome and methylome analysis of Thiotrix fructosivoruns ATCC 49748.</title>
        <authorList>
            <person name="Fomenkov A."/>
            <person name="Grabovich M.Y."/>
            <person name="Roberts R.J."/>
        </authorList>
    </citation>
    <scope>NUCLEOTIDE SEQUENCE [LARGE SCALE GENOMIC DNA]</scope>
    <source>
        <strain evidence="2 4">ATCC 49748</strain>
        <plasmid evidence="2">pTfr153</plasmid>
    </source>
</reference>
<name>A0A8B0SPY3_9GAMM</name>
<organism evidence="3">
    <name type="scientific">Thiothrix fructosivorans</name>
    <dbReference type="NCBI Taxonomy" id="111770"/>
    <lineage>
        <taxon>Bacteria</taxon>
        <taxon>Pseudomonadati</taxon>
        <taxon>Pseudomonadota</taxon>
        <taxon>Gammaproteobacteria</taxon>
        <taxon>Thiotrichales</taxon>
        <taxon>Thiotrichaceae</taxon>
        <taxon>Thiothrix</taxon>
    </lineage>
</organism>
<reference evidence="3" key="2">
    <citation type="submission" date="2021-04" db="EMBL/GenBank/DDBJ databases">
        <title>Complete Genome and methylome analysis of Thiothrix fructosivorans ATCC 49748.</title>
        <authorList>
            <person name="Fomenkov A."/>
            <person name="Sun L."/>
            <person name="Vincze T."/>
            <person name="Grabovich M.Y."/>
            <person name="Roberts R.J."/>
        </authorList>
    </citation>
    <scope>NUCLEOTIDE SEQUENCE</scope>
    <source>
        <strain evidence="3">ATCC 49748</strain>
        <plasmid evidence="3">pTfr153</plasmid>
    </source>
</reference>
<dbReference type="Proteomes" id="UP000664466">
    <property type="component" value="Unassembled WGS sequence"/>
</dbReference>
<dbReference type="InterPro" id="IPR029063">
    <property type="entry name" value="SAM-dependent_MTases_sf"/>
</dbReference>
<dbReference type="InterPro" id="IPR031339">
    <property type="entry name" value="DUF4942"/>
</dbReference>
<dbReference type="SUPFAM" id="SSF53335">
    <property type="entry name" value="S-adenosyl-L-methionine-dependent methyltransferases"/>
    <property type="match status" value="1"/>
</dbReference>
<dbReference type="EMBL" id="JAFMPM010000004">
    <property type="protein sequence ID" value="MBO0611429.1"/>
    <property type="molecule type" value="Genomic_DNA"/>
</dbReference>
<dbReference type="EMBL" id="CP072750">
    <property type="protein sequence ID" value="QTX13009.1"/>
    <property type="molecule type" value="Genomic_DNA"/>
</dbReference>
<evidence type="ECO:0000313" key="4">
    <source>
        <dbReference type="Proteomes" id="UP000664466"/>
    </source>
</evidence>
<keyword evidence="4" id="KW-1185">Reference proteome</keyword>
<dbReference type="Pfam" id="PF13708">
    <property type="entry name" value="DUF4942"/>
    <property type="match status" value="1"/>
</dbReference>
<feature type="domain" description="DUF4942" evidence="1">
    <location>
        <begin position="291"/>
        <end position="487"/>
    </location>
</feature>
<proteinExistence type="predicted"/>
<sequence>MDKEQYYPTPVSLAVRMWEAFRDGSYLHRDRHILEPSAGTGDLVKAIPESRYGSNRPIVDVCEIDPERLEILGKTAGVSVVGHDFLAFEPSRLYTHIIMNPPFRLGAKHLIHAWHIVRNAEIVCLLNAETLRNPNTKDREYLQEMIGTYGSVEYVEGAFLAPDTQRTTAVECALVWLKKETPVAHSYLDGLKLDYETFEFGEIRGDVTDLCLPENIIETAVRAYRAARDVLYRKLESDAVLACEYARWSSILGGSLLESDQERSKRVMQQQAARAVDSRSVQDQFNKEHDKLKEKAWNYILSGIRFYEQLSTAALKAFQAEYKKVAQLEFTEANIHGFLAGVALQRTAMTDEMMIDIFDRFTERYPDNRAYYRAWQSNAKHRAAAWRIKMSRIIIPVNCKRWGNYLDREAREALGDIDKSFAALDGKDVGGIYGLVKAALDNPIENSRRHESDYFEFRYYPGAQTVHLYPKRKDLIDRLNRTVGRLRQWLPNEEGAVTAAFWQQYEQAEKVTNQMSINTQDLSRYQCRLDNPEYVERLIQAHTETCVRLDIPLDCLLASPAAGQGGQQLLPVLP</sequence>